<dbReference type="AlphaFoldDB" id="A0A376B751"/>
<feature type="region of interest" description="Disordered" evidence="1">
    <location>
        <begin position="1"/>
        <end position="40"/>
    </location>
</feature>
<accession>A0A376B751</accession>
<keyword evidence="3" id="KW-1185">Reference proteome</keyword>
<gene>
    <name evidence="2" type="ORF">SCODWIG_02170</name>
</gene>
<dbReference type="Proteomes" id="UP000262825">
    <property type="component" value="Unassembled WGS sequence"/>
</dbReference>
<protein>
    <submittedName>
        <fullName evidence="2">Uncharacterized protein</fullName>
    </submittedName>
</protein>
<reference evidence="3" key="1">
    <citation type="submission" date="2018-06" db="EMBL/GenBank/DDBJ databases">
        <authorList>
            <person name="Guldener U."/>
        </authorList>
    </citation>
    <scope>NUCLEOTIDE SEQUENCE [LARGE SCALE GENOMIC DNA]</scope>
    <source>
        <strain evidence="3">UTAD17</strain>
    </source>
</reference>
<sequence>MDSNTGIPSISKKSQILSTDKEHINDNNGNDNKASEVTNAPLQPLLGKKLEVKDGKNLFVRNTSDFHYNGDGIKYNNNGEVGHGAIFKTLENNLQKDIEIISHKKTGLTGKLNNWLFGWGEL</sequence>
<dbReference type="EMBL" id="UFAJ01000346">
    <property type="protein sequence ID" value="SSD60409.1"/>
    <property type="molecule type" value="Genomic_DNA"/>
</dbReference>
<feature type="compositionally biased region" description="Polar residues" evidence="1">
    <location>
        <begin position="1"/>
        <end position="18"/>
    </location>
</feature>
<evidence type="ECO:0000313" key="2">
    <source>
        <dbReference type="EMBL" id="SSD60409.1"/>
    </source>
</evidence>
<name>A0A376B751_9ASCO</name>
<organism evidence="2 3">
    <name type="scientific">Saccharomycodes ludwigii</name>
    <dbReference type="NCBI Taxonomy" id="36035"/>
    <lineage>
        <taxon>Eukaryota</taxon>
        <taxon>Fungi</taxon>
        <taxon>Dikarya</taxon>
        <taxon>Ascomycota</taxon>
        <taxon>Saccharomycotina</taxon>
        <taxon>Saccharomycetes</taxon>
        <taxon>Saccharomycodales</taxon>
        <taxon>Saccharomycodaceae</taxon>
        <taxon>Saccharomycodes</taxon>
    </lineage>
</organism>
<evidence type="ECO:0000313" key="3">
    <source>
        <dbReference type="Proteomes" id="UP000262825"/>
    </source>
</evidence>
<proteinExistence type="predicted"/>
<dbReference type="VEuPathDB" id="FungiDB:SCODWIG_02170"/>
<evidence type="ECO:0000256" key="1">
    <source>
        <dbReference type="SAM" id="MobiDB-lite"/>
    </source>
</evidence>
<feature type="compositionally biased region" description="Polar residues" evidence="1">
    <location>
        <begin position="26"/>
        <end position="40"/>
    </location>
</feature>